<dbReference type="InterPro" id="IPR050138">
    <property type="entry name" value="DHOase/Allantoinase_Hydrolase"/>
</dbReference>
<accession>A0ABW3MIT3</accession>
<proteinExistence type="predicted"/>
<dbReference type="Gene3D" id="3.20.20.140">
    <property type="entry name" value="Metal-dependent hydrolases"/>
    <property type="match status" value="1"/>
</dbReference>
<dbReference type="PANTHER" id="PTHR43668:SF2">
    <property type="entry name" value="ALLANTOINASE"/>
    <property type="match status" value="1"/>
</dbReference>
<protein>
    <submittedName>
        <fullName evidence="1">Allantoinase</fullName>
    </submittedName>
</protein>
<dbReference type="Proteomes" id="UP001597045">
    <property type="component" value="Unassembled WGS sequence"/>
</dbReference>
<dbReference type="SUPFAM" id="SSF51338">
    <property type="entry name" value="Composite domain of metallo-dependent hydrolases"/>
    <property type="match status" value="1"/>
</dbReference>
<reference evidence="2" key="1">
    <citation type="journal article" date="2019" name="Int. J. Syst. Evol. Microbiol.">
        <title>The Global Catalogue of Microorganisms (GCM) 10K type strain sequencing project: providing services to taxonomists for standard genome sequencing and annotation.</title>
        <authorList>
            <consortium name="The Broad Institute Genomics Platform"/>
            <consortium name="The Broad Institute Genome Sequencing Center for Infectious Disease"/>
            <person name="Wu L."/>
            <person name="Ma J."/>
        </authorList>
    </citation>
    <scope>NUCLEOTIDE SEQUENCE [LARGE SCALE GENOMIC DNA]</scope>
    <source>
        <strain evidence="2">JCM 31486</strain>
    </source>
</reference>
<dbReference type="InterPro" id="IPR011059">
    <property type="entry name" value="Metal-dep_hydrolase_composite"/>
</dbReference>
<sequence length="73" mass="7823">MITSAGEVEGTVGVQEGRIVAVEPLNSDLDAERVIELGLNQVLLPGLVDTHVHVNDPGRTEWETFRTATRAAA</sequence>
<organism evidence="1 2">
    <name type="scientific">Kibdelosporangium lantanae</name>
    <dbReference type="NCBI Taxonomy" id="1497396"/>
    <lineage>
        <taxon>Bacteria</taxon>
        <taxon>Bacillati</taxon>
        <taxon>Actinomycetota</taxon>
        <taxon>Actinomycetes</taxon>
        <taxon>Pseudonocardiales</taxon>
        <taxon>Pseudonocardiaceae</taxon>
        <taxon>Kibdelosporangium</taxon>
    </lineage>
</organism>
<gene>
    <name evidence="1" type="ORF">ACFQ1S_35955</name>
</gene>
<dbReference type="PANTHER" id="PTHR43668">
    <property type="entry name" value="ALLANTOINASE"/>
    <property type="match status" value="1"/>
</dbReference>
<evidence type="ECO:0000313" key="1">
    <source>
        <dbReference type="EMBL" id="MFD1050541.1"/>
    </source>
</evidence>
<evidence type="ECO:0000313" key="2">
    <source>
        <dbReference type="Proteomes" id="UP001597045"/>
    </source>
</evidence>
<dbReference type="EMBL" id="JBHTIS010002915">
    <property type="protein sequence ID" value="MFD1050541.1"/>
    <property type="molecule type" value="Genomic_DNA"/>
</dbReference>
<feature type="non-terminal residue" evidence="1">
    <location>
        <position position="73"/>
    </location>
</feature>
<comment type="caution">
    <text evidence="1">The sequence shown here is derived from an EMBL/GenBank/DDBJ whole genome shotgun (WGS) entry which is preliminary data.</text>
</comment>
<keyword evidence="2" id="KW-1185">Reference proteome</keyword>
<name>A0ABW3MIT3_9PSEU</name>